<proteinExistence type="predicted"/>
<comment type="caution">
    <text evidence="1">The sequence shown here is derived from an EMBL/GenBank/DDBJ whole genome shotgun (WGS) entry which is preliminary data.</text>
</comment>
<gene>
    <name evidence="1" type="ORF">GGE16_000233</name>
</gene>
<evidence type="ECO:0000313" key="2">
    <source>
        <dbReference type="Proteomes" id="UP000538507"/>
    </source>
</evidence>
<evidence type="ECO:0000313" key="1">
    <source>
        <dbReference type="EMBL" id="MBB4288217.1"/>
    </source>
</evidence>
<organism evidence="1 2">
    <name type="scientific">Rhizobium leguminosarum</name>
    <dbReference type="NCBI Taxonomy" id="384"/>
    <lineage>
        <taxon>Bacteria</taxon>
        <taxon>Pseudomonadati</taxon>
        <taxon>Pseudomonadota</taxon>
        <taxon>Alphaproteobacteria</taxon>
        <taxon>Hyphomicrobiales</taxon>
        <taxon>Rhizobiaceae</taxon>
        <taxon>Rhizobium/Agrobacterium group</taxon>
        <taxon>Rhizobium</taxon>
    </lineage>
</organism>
<dbReference type="EMBL" id="JACIGO010000001">
    <property type="protein sequence ID" value="MBB4288217.1"/>
    <property type="molecule type" value="Genomic_DNA"/>
</dbReference>
<name>A0AAE2MF94_RHILE</name>
<protein>
    <submittedName>
        <fullName evidence="1">Uncharacterized protein</fullName>
    </submittedName>
</protein>
<reference evidence="1 2" key="1">
    <citation type="submission" date="2020-08" db="EMBL/GenBank/DDBJ databases">
        <title>Genomic Encyclopedia of Type Strains, Phase IV (KMG-V): Genome sequencing to study the core and pangenomes of soil and plant-associated prokaryotes.</title>
        <authorList>
            <person name="Whitman W."/>
        </authorList>
    </citation>
    <scope>NUCLEOTIDE SEQUENCE [LARGE SCALE GENOMIC DNA]</scope>
    <source>
        <strain evidence="1 2">SEMIA 415</strain>
    </source>
</reference>
<dbReference type="AlphaFoldDB" id="A0AAE2MF94"/>
<sequence>MFSDHKASRAWSIRRHREIVSGTWTSPHRHLRNIAKSGDAHGPLAPKEASMTENTKELQAINTAWQIAIQEILRMVIRDMYHGGGEESFKTHIKRIEEAAVDSIYTDLRLRGTDEWTEVLVKDKASNFVTMLLTSFTYDRA</sequence>
<dbReference type="Proteomes" id="UP000538507">
    <property type="component" value="Unassembled WGS sequence"/>
</dbReference>
<accession>A0AAE2MF94</accession>